<evidence type="ECO:0000256" key="3">
    <source>
        <dbReference type="SAM" id="Phobius"/>
    </source>
</evidence>
<dbReference type="OrthoDB" id="10058185at2759"/>
<dbReference type="GO" id="GO:0006694">
    <property type="term" value="P:steroid biosynthetic process"/>
    <property type="evidence" value="ECO:0007669"/>
    <property type="project" value="InterPro"/>
</dbReference>
<dbReference type="VEuPathDB" id="FungiDB:AMAG_11046"/>
<dbReference type="PANTHER" id="PTHR43245">
    <property type="entry name" value="BIFUNCTIONAL POLYMYXIN RESISTANCE PROTEIN ARNA"/>
    <property type="match status" value="1"/>
</dbReference>
<keyword evidence="6" id="KW-1185">Reference proteome</keyword>
<dbReference type="SUPFAM" id="SSF51735">
    <property type="entry name" value="NAD(P)-binding Rossmann-fold domains"/>
    <property type="match status" value="1"/>
</dbReference>
<dbReference type="STRING" id="578462.A0A0L0SS82"/>
<organism evidence="5 6">
    <name type="scientific">Allomyces macrogynus (strain ATCC 38327)</name>
    <name type="common">Allomyces javanicus var. macrogynus</name>
    <dbReference type="NCBI Taxonomy" id="578462"/>
    <lineage>
        <taxon>Eukaryota</taxon>
        <taxon>Fungi</taxon>
        <taxon>Fungi incertae sedis</taxon>
        <taxon>Blastocladiomycota</taxon>
        <taxon>Blastocladiomycetes</taxon>
        <taxon>Blastocladiales</taxon>
        <taxon>Blastocladiaceae</taxon>
        <taxon>Allomyces</taxon>
    </lineage>
</organism>
<dbReference type="InterPro" id="IPR002225">
    <property type="entry name" value="3Beta_OHSteriod_DH/Estase"/>
</dbReference>
<protein>
    <recommendedName>
        <fullName evidence="4">3-beta hydroxysteroid dehydrogenase/isomerase domain-containing protein</fullName>
    </recommendedName>
</protein>
<evidence type="ECO:0000256" key="1">
    <source>
        <dbReference type="ARBA" id="ARBA00009219"/>
    </source>
</evidence>
<feature type="transmembrane region" description="Helical" evidence="3">
    <location>
        <begin position="294"/>
        <end position="316"/>
    </location>
</feature>
<keyword evidence="3" id="KW-0472">Membrane</keyword>
<evidence type="ECO:0000259" key="4">
    <source>
        <dbReference type="Pfam" id="PF01073"/>
    </source>
</evidence>
<dbReference type="AlphaFoldDB" id="A0A0L0SS82"/>
<reference evidence="5 6" key="1">
    <citation type="submission" date="2009-11" db="EMBL/GenBank/DDBJ databases">
        <title>Annotation of Allomyces macrogynus ATCC 38327.</title>
        <authorList>
            <consortium name="The Broad Institute Genome Sequencing Platform"/>
            <person name="Russ C."/>
            <person name="Cuomo C."/>
            <person name="Burger G."/>
            <person name="Gray M.W."/>
            <person name="Holland P.W.H."/>
            <person name="King N."/>
            <person name="Lang F.B.F."/>
            <person name="Roger A.J."/>
            <person name="Ruiz-Trillo I."/>
            <person name="Young S.K."/>
            <person name="Zeng Q."/>
            <person name="Gargeya S."/>
            <person name="Fitzgerald M."/>
            <person name="Haas B."/>
            <person name="Abouelleil A."/>
            <person name="Alvarado L."/>
            <person name="Arachchi H.M."/>
            <person name="Berlin A."/>
            <person name="Chapman S.B."/>
            <person name="Gearin G."/>
            <person name="Goldberg J."/>
            <person name="Griggs A."/>
            <person name="Gujja S."/>
            <person name="Hansen M."/>
            <person name="Heiman D."/>
            <person name="Howarth C."/>
            <person name="Larimer J."/>
            <person name="Lui A."/>
            <person name="MacDonald P.J.P."/>
            <person name="McCowen C."/>
            <person name="Montmayeur A."/>
            <person name="Murphy C."/>
            <person name="Neiman D."/>
            <person name="Pearson M."/>
            <person name="Priest M."/>
            <person name="Roberts A."/>
            <person name="Saif S."/>
            <person name="Shea T."/>
            <person name="Sisk P."/>
            <person name="Stolte C."/>
            <person name="Sykes S."/>
            <person name="Wortman J."/>
            <person name="Nusbaum C."/>
            <person name="Birren B."/>
        </authorList>
    </citation>
    <scope>NUCLEOTIDE SEQUENCE [LARGE SCALE GENOMIC DNA]</scope>
    <source>
        <strain evidence="5 6">ATCC 38327</strain>
    </source>
</reference>
<dbReference type="Proteomes" id="UP000054350">
    <property type="component" value="Unassembled WGS sequence"/>
</dbReference>
<dbReference type="OMA" id="EAERWCV"/>
<keyword evidence="2" id="KW-0560">Oxidoreductase</keyword>
<evidence type="ECO:0000313" key="5">
    <source>
        <dbReference type="EMBL" id="KNE65413.1"/>
    </source>
</evidence>
<name>A0A0L0SS82_ALLM3</name>
<keyword evidence="3" id="KW-1133">Transmembrane helix</keyword>
<dbReference type="InterPro" id="IPR036291">
    <property type="entry name" value="NAD(P)-bd_dom_sf"/>
</dbReference>
<accession>A0A0L0SS82</accession>
<dbReference type="PANTHER" id="PTHR43245:SF51">
    <property type="entry name" value="SHORT CHAIN DEHYDROGENASE_REDUCTASE FAMILY 42E, MEMBER 2"/>
    <property type="match status" value="1"/>
</dbReference>
<sequence length="399" mass="43981">MVAPAVLAALRDLPLTDTALVVGGDGFLGGHVVEQLLAIRRPDGPPVHVLDLQQRWPDRDHVVYHIGSLLDHDFLVATLKANGITCVVHTASPPHGKSKAFYHSVNVDGTRNLIQAMVEAGVPKLVYTSSASVVFDGSDLCKANETQLYCDVPLDPYTETKALGEDLVLKSNNLPTNADVPLLTVALRPSGIFGPRDGQTLPGFLDAIASNKSHIVLGNGQNLFDFTYVENVAAAHILAMAKLAKHSGIDGEAFNITNDDPIPFWDFSKRLTHALLPPSDPRVARAGSLHLPRLPMLVLAYLTSFFVWLISPIVHIDPVFTPFRVRVTTATRTFACDKAKERLGYRPLVQLDEALERSVEWIKTVDKWRALWDLEVIRARELTEETVDELVEDMKIKDE</sequence>
<dbReference type="Gene3D" id="3.40.50.720">
    <property type="entry name" value="NAD(P)-binding Rossmann-like Domain"/>
    <property type="match status" value="1"/>
</dbReference>
<evidence type="ECO:0000256" key="2">
    <source>
        <dbReference type="ARBA" id="ARBA00023002"/>
    </source>
</evidence>
<evidence type="ECO:0000313" key="6">
    <source>
        <dbReference type="Proteomes" id="UP000054350"/>
    </source>
</evidence>
<proteinExistence type="inferred from homology"/>
<dbReference type="Pfam" id="PF01073">
    <property type="entry name" value="3Beta_HSD"/>
    <property type="match status" value="1"/>
</dbReference>
<gene>
    <name evidence="5" type="ORF">AMAG_11046</name>
</gene>
<feature type="domain" description="3-beta hydroxysteroid dehydrogenase/isomerase" evidence="4">
    <location>
        <begin position="20"/>
        <end position="274"/>
    </location>
</feature>
<reference evidence="6" key="2">
    <citation type="submission" date="2009-11" db="EMBL/GenBank/DDBJ databases">
        <title>The Genome Sequence of Allomyces macrogynus strain ATCC 38327.</title>
        <authorList>
            <consortium name="The Broad Institute Genome Sequencing Platform"/>
            <person name="Russ C."/>
            <person name="Cuomo C."/>
            <person name="Shea T."/>
            <person name="Young S.K."/>
            <person name="Zeng Q."/>
            <person name="Koehrsen M."/>
            <person name="Haas B."/>
            <person name="Borodovsky M."/>
            <person name="Guigo R."/>
            <person name="Alvarado L."/>
            <person name="Berlin A."/>
            <person name="Borenstein D."/>
            <person name="Chen Z."/>
            <person name="Engels R."/>
            <person name="Freedman E."/>
            <person name="Gellesch M."/>
            <person name="Goldberg J."/>
            <person name="Griggs A."/>
            <person name="Gujja S."/>
            <person name="Heiman D."/>
            <person name="Hepburn T."/>
            <person name="Howarth C."/>
            <person name="Jen D."/>
            <person name="Larson L."/>
            <person name="Lewis B."/>
            <person name="Mehta T."/>
            <person name="Park D."/>
            <person name="Pearson M."/>
            <person name="Roberts A."/>
            <person name="Saif S."/>
            <person name="Shenoy N."/>
            <person name="Sisk P."/>
            <person name="Stolte C."/>
            <person name="Sykes S."/>
            <person name="Walk T."/>
            <person name="White J."/>
            <person name="Yandava C."/>
            <person name="Burger G."/>
            <person name="Gray M.W."/>
            <person name="Holland P.W.H."/>
            <person name="King N."/>
            <person name="Lang F.B.F."/>
            <person name="Roger A.J."/>
            <person name="Ruiz-Trillo I."/>
            <person name="Lander E."/>
            <person name="Nusbaum C."/>
        </authorList>
    </citation>
    <scope>NUCLEOTIDE SEQUENCE [LARGE SCALE GENOMIC DNA]</scope>
    <source>
        <strain evidence="6">ATCC 38327</strain>
    </source>
</reference>
<dbReference type="EMBL" id="GG745347">
    <property type="protein sequence ID" value="KNE65413.1"/>
    <property type="molecule type" value="Genomic_DNA"/>
</dbReference>
<dbReference type="GO" id="GO:0016616">
    <property type="term" value="F:oxidoreductase activity, acting on the CH-OH group of donors, NAD or NADP as acceptor"/>
    <property type="evidence" value="ECO:0007669"/>
    <property type="project" value="InterPro"/>
</dbReference>
<keyword evidence="3" id="KW-0812">Transmembrane</keyword>
<comment type="similarity">
    <text evidence="1">Belongs to the 3-beta-HSD family.</text>
</comment>
<dbReference type="InterPro" id="IPR050177">
    <property type="entry name" value="Lipid_A_modif_metabolic_enz"/>
</dbReference>
<dbReference type="eggNOG" id="KOG1430">
    <property type="taxonomic scope" value="Eukaryota"/>
</dbReference>